<keyword evidence="2" id="KW-1185">Reference proteome</keyword>
<comment type="caution">
    <text evidence="1">The sequence shown here is derived from an EMBL/GenBank/DDBJ whole genome shotgun (WGS) entry which is preliminary data.</text>
</comment>
<protein>
    <submittedName>
        <fullName evidence="1">Uncharacterized protein</fullName>
    </submittedName>
</protein>
<gene>
    <name evidence="1" type="ORF">GcM3_187027</name>
</gene>
<dbReference type="Proteomes" id="UP000283383">
    <property type="component" value="Unassembled WGS sequence"/>
</dbReference>
<proteinExistence type="predicted"/>
<reference evidence="1 2" key="1">
    <citation type="journal article" date="2018" name="BMC Genomics">
        <title>Comparative genome analyses reveal sequence features reflecting distinct modes of host-adaptation between dicot and monocot powdery mildew.</title>
        <authorList>
            <person name="Wu Y."/>
            <person name="Ma X."/>
            <person name="Pan Z."/>
            <person name="Kale S.D."/>
            <person name="Song Y."/>
            <person name="King H."/>
            <person name="Zhang Q."/>
            <person name="Presley C."/>
            <person name="Deng X."/>
            <person name="Wei C.I."/>
            <person name="Xiao S."/>
        </authorList>
    </citation>
    <scope>NUCLEOTIDE SEQUENCE [LARGE SCALE GENOMIC DNA]</scope>
    <source>
        <strain evidence="1">UMSG3</strain>
    </source>
</reference>
<name>A0A420HJE1_9PEZI</name>
<accession>A0A420HJE1</accession>
<evidence type="ECO:0000313" key="2">
    <source>
        <dbReference type="Proteomes" id="UP000283383"/>
    </source>
</evidence>
<dbReference type="AlphaFoldDB" id="A0A420HJE1"/>
<organism evidence="1 2">
    <name type="scientific">Golovinomyces cichoracearum</name>
    <dbReference type="NCBI Taxonomy" id="62708"/>
    <lineage>
        <taxon>Eukaryota</taxon>
        <taxon>Fungi</taxon>
        <taxon>Dikarya</taxon>
        <taxon>Ascomycota</taxon>
        <taxon>Pezizomycotina</taxon>
        <taxon>Leotiomycetes</taxon>
        <taxon>Erysiphales</taxon>
        <taxon>Erysiphaceae</taxon>
        <taxon>Golovinomyces</taxon>
    </lineage>
</organism>
<sequence>MVDNINEYLNKVKSNNILLKGKPYILYIKNTSNDVLISTVISYVLPEILKSDNLKDQAVTKLCVKIGKSLVKYLHHKEYNLYCDHFNSFDDSFVNKTNFINNEMNYEYYFNNQYFSLEKGLSFDDFINKIFPKILSDEEDFVKYGLDLLTVVAEKSDLFSINDFYDFEEKISYRVLLMDTNAKNSFLQMLSFDYSKLPMIYTPND</sequence>
<evidence type="ECO:0000313" key="1">
    <source>
        <dbReference type="EMBL" id="RKF57509.1"/>
    </source>
</evidence>
<dbReference type="EMBL" id="MCBQ01018789">
    <property type="protein sequence ID" value="RKF57509.1"/>
    <property type="molecule type" value="Genomic_DNA"/>
</dbReference>